<evidence type="ECO:0000256" key="1">
    <source>
        <dbReference type="ARBA" id="ARBA00023002"/>
    </source>
</evidence>
<dbReference type="EMBL" id="BAAAWD010000007">
    <property type="protein sequence ID" value="GAA3008174.1"/>
    <property type="molecule type" value="Genomic_DNA"/>
</dbReference>
<feature type="region of interest" description="Disordered" evidence="3">
    <location>
        <begin position="388"/>
        <end position="409"/>
    </location>
</feature>
<dbReference type="PRINTS" id="PR00420">
    <property type="entry name" value="RNGMNOXGNASE"/>
</dbReference>
<evidence type="ECO:0000259" key="4">
    <source>
        <dbReference type="Pfam" id="PF01494"/>
    </source>
</evidence>
<dbReference type="InterPro" id="IPR050493">
    <property type="entry name" value="FAD-dep_Monooxygenase_BioMet"/>
</dbReference>
<accession>A0ABN3Y089</accession>
<dbReference type="Pfam" id="PF01494">
    <property type="entry name" value="FAD_binding_3"/>
    <property type="match status" value="1"/>
</dbReference>
<evidence type="ECO:0000256" key="2">
    <source>
        <dbReference type="ARBA" id="ARBA00023033"/>
    </source>
</evidence>
<keyword evidence="6" id="KW-1185">Reference proteome</keyword>
<keyword evidence="2 5" id="KW-0503">Monooxygenase</keyword>
<name>A0ABN3Y089_9ACTN</name>
<feature type="domain" description="FAD-binding" evidence="4">
    <location>
        <begin position="2"/>
        <end position="341"/>
    </location>
</feature>
<dbReference type="Gene3D" id="3.50.50.60">
    <property type="entry name" value="FAD/NAD(P)-binding domain"/>
    <property type="match status" value="1"/>
</dbReference>
<sequence length="409" mass="43292">MRVIVVGGGVAGAVSAIALRRIGAEVTVYEAYSDPGGQVGSFLSLAVNGLRALESLGCLEPVRRAGFDVSRQRLWSSAGRLLGDVPRGRLSGDRMRAVTLMRGHLVRTLREHALRAGAAIVTGERLVGAVNGGDGVRAVFAGGRTDTADLLVGADGLWSATRAVLDPAAPVPAYAGLYSVSGIAENLPVGIGTEAGTFNMVFARNGAFVHLPAPDGTVWWSAQVARPDEPDLTGVDEEGWSRRLTELYRFEEVPSAILRATTRLHRPTLMHTLAPVPTWHDDRIVLLGDAAHPVGAGQGASMAIEDAVVLAHHLATVPGIPDALAGYDRARRARVGRMVRAASANRDSKTAGPVGRRVNDLIMPIFFRHFYERSTAWLYTHGFEPLPGPGDAAHDGPERAAGDPATTGR</sequence>
<dbReference type="Proteomes" id="UP001499930">
    <property type="component" value="Unassembled WGS sequence"/>
</dbReference>
<proteinExistence type="predicted"/>
<reference evidence="5 6" key="1">
    <citation type="journal article" date="2019" name="Int. J. Syst. Evol. Microbiol.">
        <title>The Global Catalogue of Microorganisms (GCM) 10K type strain sequencing project: providing services to taxonomists for standard genome sequencing and annotation.</title>
        <authorList>
            <consortium name="The Broad Institute Genomics Platform"/>
            <consortium name="The Broad Institute Genome Sequencing Center for Infectious Disease"/>
            <person name="Wu L."/>
            <person name="Ma J."/>
        </authorList>
    </citation>
    <scope>NUCLEOTIDE SEQUENCE [LARGE SCALE GENOMIC DNA]</scope>
    <source>
        <strain evidence="5 6">JCM 3106</strain>
    </source>
</reference>
<dbReference type="InterPro" id="IPR036188">
    <property type="entry name" value="FAD/NAD-bd_sf"/>
</dbReference>
<dbReference type="InterPro" id="IPR002938">
    <property type="entry name" value="FAD-bd"/>
</dbReference>
<protein>
    <submittedName>
        <fullName evidence="5">FAD-dependent monooxygenase</fullName>
    </submittedName>
</protein>
<dbReference type="PANTHER" id="PTHR13789">
    <property type="entry name" value="MONOOXYGENASE"/>
    <property type="match status" value="1"/>
</dbReference>
<dbReference type="PANTHER" id="PTHR13789:SF309">
    <property type="entry name" value="PUTATIVE (AFU_ORTHOLOGUE AFUA_6G14510)-RELATED"/>
    <property type="match status" value="1"/>
</dbReference>
<evidence type="ECO:0000313" key="6">
    <source>
        <dbReference type="Proteomes" id="UP001499930"/>
    </source>
</evidence>
<comment type="caution">
    <text evidence="5">The sequence shown here is derived from an EMBL/GenBank/DDBJ whole genome shotgun (WGS) entry which is preliminary data.</text>
</comment>
<gene>
    <name evidence="5" type="ORF">GCM10017559_33090</name>
</gene>
<organism evidence="5 6">
    <name type="scientific">Streptosporangium longisporum</name>
    <dbReference type="NCBI Taxonomy" id="46187"/>
    <lineage>
        <taxon>Bacteria</taxon>
        <taxon>Bacillati</taxon>
        <taxon>Actinomycetota</taxon>
        <taxon>Actinomycetes</taxon>
        <taxon>Streptosporangiales</taxon>
        <taxon>Streptosporangiaceae</taxon>
        <taxon>Streptosporangium</taxon>
    </lineage>
</organism>
<feature type="compositionally biased region" description="Basic and acidic residues" evidence="3">
    <location>
        <begin position="392"/>
        <end position="401"/>
    </location>
</feature>
<evidence type="ECO:0000256" key="3">
    <source>
        <dbReference type="SAM" id="MobiDB-lite"/>
    </source>
</evidence>
<dbReference type="GO" id="GO:0004497">
    <property type="term" value="F:monooxygenase activity"/>
    <property type="evidence" value="ECO:0007669"/>
    <property type="project" value="UniProtKB-KW"/>
</dbReference>
<evidence type="ECO:0000313" key="5">
    <source>
        <dbReference type="EMBL" id="GAA3008174.1"/>
    </source>
</evidence>
<dbReference type="SUPFAM" id="SSF51905">
    <property type="entry name" value="FAD/NAD(P)-binding domain"/>
    <property type="match status" value="1"/>
</dbReference>
<keyword evidence="1" id="KW-0560">Oxidoreductase</keyword>